<name>A0AAD3NS83_CRYJA</name>
<protein>
    <recommendedName>
        <fullName evidence="3">CCHC-type domain-containing protein</fullName>
    </recommendedName>
</protein>
<proteinExistence type="predicted"/>
<gene>
    <name evidence="4" type="ORF">SUGI_1472430</name>
</gene>
<dbReference type="SMART" id="SM00343">
    <property type="entry name" value="ZnF_C2HC"/>
    <property type="match status" value="1"/>
</dbReference>
<dbReference type="PROSITE" id="PS50158">
    <property type="entry name" value="ZF_CCHC"/>
    <property type="match status" value="1"/>
</dbReference>
<dbReference type="Pfam" id="PF00098">
    <property type="entry name" value="zf-CCHC"/>
    <property type="match status" value="1"/>
</dbReference>
<dbReference type="Proteomes" id="UP001234787">
    <property type="component" value="Unassembled WGS sequence"/>
</dbReference>
<evidence type="ECO:0000313" key="5">
    <source>
        <dbReference type="Proteomes" id="UP001234787"/>
    </source>
</evidence>
<keyword evidence="1" id="KW-0479">Metal-binding</keyword>
<dbReference type="GO" id="GO:0008270">
    <property type="term" value="F:zinc ion binding"/>
    <property type="evidence" value="ECO:0007669"/>
    <property type="project" value="UniProtKB-KW"/>
</dbReference>
<dbReference type="InterPro" id="IPR001878">
    <property type="entry name" value="Znf_CCHC"/>
</dbReference>
<keyword evidence="5" id="KW-1185">Reference proteome</keyword>
<keyword evidence="1" id="KW-0863">Zinc-finger</keyword>
<dbReference type="EMBL" id="BSEH01000508">
    <property type="protein sequence ID" value="GLJ58731.1"/>
    <property type="molecule type" value="Genomic_DNA"/>
</dbReference>
<dbReference type="Gene3D" id="4.10.60.10">
    <property type="entry name" value="Zinc finger, CCHC-type"/>
    <property type="match status" value="1"/>
</dbReference>
<keyword evidence="1" id="KW-0862">Zinc</keyword>
<feature type="region of interest" description="Disordered" evidence="2">
    <location>
        <begin position="56"/>
        <end position="77"/>
    </location>
</feature>
<evidence type="ECO:0000313" key="4">
    <source>
        <dbReference type="EMBL" id="GLJ58731.1"/>
    </source>
</evidence>
<dbReference type="InterPro" id="IPR036875">
    <property type="entry name" value="Znf_CCHC_sf"/>
</dbReference>
<evidence type="ECO:0000256" key="2">
    <source>
        <dbReference type="SAM" id="MobiDB-lite"/>
    </source>
</evidence>
<dbReference type="InterPro" id="IPR054722">
    <property type="entry name" value="PolX-like_BBD"/>
</dbReference>
<evidence type="ECO:0000259" key="3">
    <source>
        <dbReference type="PROSITE" id="PS50158"/>
    </source>
</evidence>
<feature type="domain" description="CCHC-type" evidence="3">
    <location>
        <begin position="39"/>
        <end position="55"/>
    </location>
</feature>
<dbReference type="Pfam" id="PF22936">
    <property type="entry name" value="Pol_BBD"/>
    <property type="match status" value="1"/>
</dbReference>
<dbReference type="SUPFAM" id="SSF57756">
    <property type="entry name" value="Retrovirus zinc finger-like domains"/>
    <property type="match status" value="1"/>
</dbReference>
<dbReference type="AlphaFoldDB" id="A0AAD3NS83"/>
<organism evidence="4 5">
    <name type="scientific">Cryptomeria japonica</name>
    <name type="common">Japanese cedar</name>
    <name type="synonym">Cupressus japonica</name>
    <dbReference type="NCBI Taxonomy" id="3369"/>
    <lineage>
        <taxon>Eukaryota</taxon>
        <taxon>Viridiplantae</taxon>
        <taxon>Streptophyta</taxon>
        <taxon>Embryophyta</taxon>
        <taxon>Tracheophyta</taxon>
        <taxon>Spermatophyta</taxon>
        <taxon>Pinopsida</taxon>
        <taxon>Pinidae</taxon>
        <taxon>Conifers II</taxon>
        <taxon>Cupressales</taxon>
        <taxon>Cupressaceae</taxon>
        <taxon>Cryptomeria</taxon>
    </lineage>
</organism>
<dbReference type="GO" id="GO:0003676">
    <property type="term" value="F:nucleic acid binding"/>
    <property type="evidence" value="ECO:0007669"/>
    <property type="project" value="InterPro"/>
</dbReference>
<accession>A0AAD3NS83</accession>
<comment type="caution">
    <text evidence="4">The sequence shown here is derived from an EMBL/GenBank/DDBJ whole genome shotgun (WGS) entry which is preliminary data.</text>
</comment>
<sequence>MEEVHKLYEEIKKQEEFQALLARRLPRGKGKYKGKLPLKCFNCDKIGHMASNCPEKEYSEKREYRDNRKKDNQYRGHRDFRRRDRKTCLVADEVSNDDKSNETDTEEVVYVAVKDGSDEERYEEKALVTHINNNDSWIIDSGCSHHMTGDKHKFVKLEDYDGGYVRFDNDAPCLVKGKGSITLALRTLPLDVAEEVRQDCAMALRNAKPPKFNIPKAELLAFNNLMRNNDLIISRADKGNTSITMRKPDYLAKMEVLLSDSSYYKILSRNPCA</sequence>
<reference evidence="4" key="1">
    <citation type="submission" date="2022-12" db="EMBL/GenBank/DDBJ databases">
        <title>Chromosome-Level Genome Assembly of Japanese Cedar (Cryptomeriajaponica D. Don).</title>
        <authorList>
            <person name="Fujino T."/>
            <person name="Yamaguchi K."/>
            <person name="Yokoyama T."/>
            <person name="Hamanaka T."/>
            <person name="Harazono Y."/>
            <person name="Kamada H."/>
            <person name="Kobayashi W."/>
            <person name="Ujino-Ihara T."/>
            <person name="Uchiyama K."/>
            <person name="Matsumoto A."/>
            <person name="Izuno A."/>
            <person name="Tsumura Y."/>
            <person name="Toyoda A."/>
            <person name="Shigenobu S."/>
            <person name="Moriguchi Y."/>
            <person name="Ueno S."/>
            <person name="Kasahara M."/>
        </authorList>
    </citation>
    <scope>NUCLEOTIDE SEQUENCE</scope>
</reference>
<evidence type="ECO:0000256" key="1">
    <source>
        <dbReference type="PROSITE-ProRule" id="PRU00047"/>
    </source>
</evidence>